<dbReference type="STRING" id="32264.T1JX52"/>
<evidence type="ECO:0000256" key="9">
    <source>
        <dbReference type="RuleBase" id="RU366046"/>
    </source>
</evidence>
<dbReference type="Proteomes" id="UP000015104">
    <property type="component" value="Unassembled WGS sequence"/>
</dbReference>
<dbReference type="NCBIfam" id="TIGR01179">
    <property type="entry name" value="galE"/>
    <property type="match status" value="1"/>
</dbReference>
<dbReference type="PRINTS" id="PR01713">
    <property type="entry name" value="NUCEPIMERASE"/>
</dbReference>
<comment type="catalytic activity">
    <reaction evidence="2 9">
        <text>UDP-alpha-D-glucose = UDP-alpha-D-galactose</text>
        <dbReference type="Rhea" id="RHEA:22168"/>
        <dbReference type="ChEBI" id="CHEBI:58885"/>
        <dbReference type="ChEBI" id="CHEBI:66914"/>
        <dbReference type="EC" id="5.1.3.2"/>
    </reaction>
</comment>
<dbReference type="NCBIfam" id="NF007956">
    <property type="entry name" value="PRK10675.1"/>
    <property type="match status" value="1"/>
</dbReference>
<comment type="similarity">
    <text evidence="9">Belongs to the NAD(P)-dependent epimerase/dehydratase family.</text>
</comment>
<name>T1JX52_TETUR</name>
<accession>T1JX52</accession>
<dbReference type="InterPro" id="IPR016040">
    <property type="entry name" value="NAD(P)-bd_dom"/>
</dbReference>
<sequence>MDNLSNAICTEVNQNGLPESLRRIELITSKKIQFYNTDLLDARGIAQIFRDHKISAVIHFAGLKAVGESMVKPLEYYENNVAGTINLLKVMREYNVKNLIFSSSATVYGLPQYLPIDENHPTGSTITNPYGRTKFVIERILEDLSNSEKDWCIVSLRYFNPIGAHESGEIGEDPQGIPNNLMPFISQVAVGRRPKLQVFGDDFKTKDGTGVRDYIHVIDLARGHVIALDKVFLNKWSGFKVFNLGNGCGLSVLEVIDAFEKANGVKVPYEIVARRPGDVDAMFADNRKALEVLGWKPHYSITDMCKHTWKWQSKNPRGYRSEDM</sequence>
<keyword evidence="12" id="KW-1185">Reference proteome</keyword>
<feature type="domain" description="NAD(P)-binding" evidence="10">
    <location>
        <begin position="28"/>
        <end position="307"/>
    </location>
</feature>
<dbReference type="EC" id="5.1.3.2" evidence="9"/>
<proteinExistence type="inferred from homology"/>
<dbReference type="PANTHER" id="PTHR43725">
    <property type="entry name" value="UDP-GLUCOSE 4-EPIMERASE"/>
    <property type="match status" value="1"/>
</dbReference>
<protein>
    <recommendedName>
        <fullName evidence="9">UDP-glucose 4-epimerase</fullName>
        <ecNumber evidence="9">5.1.3.2</ecNumber>
    </recommendedName>
</protein>
<comment type="cofactor">
    <cofactor evidence="3 9">
        <name>NAD(+)</name>
        <dbReference type="ChEBI" id="CHEBI:57540"/>
    </cofactor>
</comment>
<dbReference type="PANTHER" id="PTHR43725:SF47">
    <property type="entry name" value="UDP-GLUCOSE 4-EPIMERASE"/>
    <property type="match status" value="1"/>
</dbReference>
<evidence type="ECO:0000256" key="3">
    <source>
        <dbReference type="ARBA" id="ARBA00001911"/>
    </source>
</evidence>
<evidence type="ECO:0000256" key="6">
    <source>
        <dbReference type="ARBA" id="ARBA00023027"/>
    </source>
</evidence>
<dbReference type="GO" id="GO:0003978">
    <property type="term" value="F:UDP-glucose 4-epimerase activity"/>
    <property type="evidence" value="ECO:0007669"/>
    <property type="project" value="UniProtKB-UniRule"/>
</dbReference>
<dbReference type="SUPFAM" id="SSF51735">
    <property type="entry name" value="NAD(P)-binding Rossmann-fold domains"/>
    <property type="match status" value="1"/>
</dbReference>
<dbReference type="EnsemblMetazoa" id="tetur02g10720.1">
    <property type="protein sequence ID" value="tetur02g10720.1"/>
    <property type="gene ID" value="tetur02g10720"/>
</dbReference>
<dbReference type="CDD" id="cd05247">
    <property type="entry name" value="UDP_G4E_1_SDR_e"/>
    <property type="match status" value="1"/>
</dbReference>
<evidence type="ECO:0000256" key="1">
    <source>
        <dbReference type="ARBA" id="ARBA00000014"/>
    </source>
</evidence>
<dbReference type="GO" id="GO:0005829">
    <property type="term" value="C:cytosol"/>
    <property type="evidence" value="ECO:0007669"/>
    <property type="project" value="TreeGrafter"/>
</dbReference>
<evidence type="ECO:0000259" key="10">
    <source>
        <dbReference type="Pfam" id="PF16363"/>
    </source>
</evidence>
<evidence type="ECO:0000256" key="7">
    <source>
        <dbReference type="ARBA" id="ARBA00023144"/>
    </source>
</evidence>
<dbReference type="InterPro" id="IPR005886">
    <property type="entry name" value="UDP_G4E"/>
</dbReference>
<evidence type="ECO:0000256" key="2">
    <source>
        <dbReference type="ARBA" id="ARBA00000083"/>
    </source>
</evidence>
<keyword evidence="9" id="KW-0119">Carbohydrate metabolism</keyword>
<dbReference type="eggNOG" id="KOG1371">
    <property type="taxonomic scope" value="Eukaryota"/>
</dbReference>
<dbReference type="Gene3D" id="3.40.50.720">
    <property type="entry name" value="NAD(P)-binding Rossmann-like Domain"/>
    <property type="match status" value="1"/>
</dbReference>
<evidence type="ECO:0000313" key="12">
    <source>
        <dbReference type="Proteomes" id="UP000015104"/>
    </source>
</evidence>
<keyword evidence="6 9" id="KW-0520">NAD</keyword>
<comment type="catalytic activity">
    <reaction evidence="1">
        <text>UDP-N-acetyl-alpha-D-glucosamine = UDP-N-acetyl-alpha-D-galactosamine</text>
        <dbReference type="Rhea" id="RHEA:20517"/>
        <dbReference type="ChEBI" id="CHEBI:57705"/>
        <dbReference type="ChEBI" id="CHEBI:67138"/>
        <dbReference type="EC" id="5.1.3.7"/>
    </reaction>
</comment>
<organism evidence="11 12">
    <name type="scientific">Tetranychus urticae</name>
    <name type="common">Two-spotted spider mite</name>
    <dbReference type="NCBI Taxonomy" id="32264"/>
    <lineage>
        <taxon>Eukaryota</taxon>
        <taxon>Metazoa</taxon>
        <taxon>Ecdysozoa</taxon>
        <taxon>Arthropoda</taxon>
        <taxon>Chelicerata</taxon>
        <taxon>Arachnida</taxon>
        <taxon>Acari</taxon>
        <taxon>Acariformes</taxon>
        <taxon>Trombidiformes</taxon>
        <taxon>Prostigmata</taxon>
        <taxon>Eleutherengona</taxon>
        <taxon>Raphignathae</taxon>
        <taxon>Tetranychoidea</taxon>
        <taxon>Tetranychidae</taxon>
        <taxon>Tetranychus</taxon>
    </lineage>
</organism>
<evidence type="ECO:0000256" key="8">
    <source>
        <dbReference type="ARBA" id="ARBA00023235"/>
    </source>
</evidence>
<keyword evidence="8 9" id="KW-0413">Isomerase</keyword>
<dbReference type="Gene3D" id="3.90.25.10">
    <property type="entry name" value="UDP-galactose 4-epimerase, domain 1"/>
    <property type="match status" value="1"/>
</dbReference>
<dbReference type="HOGENOM" id="CLU_007383_1_10_1"/>
<dbReference type="AlphaFoldDB" id="T1JX52"/>
<comment type="subunit">
    <text evidence="9">Homodimer.</text>
</comment>
<comment type="function">
    <text evidence="4">Catalyzes two distinct but analogous reactions: the reversible epimerization of UDP-glucose to UDP-galactose and the reversible epimerization of UDP-N-acetylglucosamine to UDP-N-acetylgalactosamine. The reaction with UDP-Gal plays a critical role in the Leloir pathway of galactose catabolism in which galactose is converted to the glycolytic intermediate glucose 6-phosphate. It contributes to the catabolism of dietary galactose and enables the endogenous biosynthesis of both UDP-Gal and UDP-GalNAc when exogenous sources are limited. Both UDP-sugar interconversions are important in the synthesis of glycoproteins and glycolipids.</text>
</comment>
<comment type="pathway">
    <text evidence="5 9">Carbohydrate metabolism; galactose metabolism.</text>
</comment>
<evidence type="ECO:0000313" key="11">
    <source>
        <dbReference type="EnsemblMetazoa" id="tetur02g10720.1"/>
    </source>
</evidence>
<dbReference type="EMBL" id="CAEY01000824">
    <property type="status" value="NOT_ANNOTATED_CDS"/>
    <property type="molecule type" value="Genomic_DNA"/>
</dbReference>
<dbReference type="GO" id="GO:0003974">
    <property type="term" value="F:UDP-N-acetylglucosamine 4-epimerase activity"/>
    <property type="evidence" value="ECO:0007669"/>
    <property type="project" value="UniProtKB-EC"/>
</dbReference>
<dbReference type="Pfam" id="PF16363">
    <property type="entry name" value="GDP_Man_Dehyd"/>
    <property type="match status" value="1"/>
</dbReference>
<reference evidence="11" key="2">
    <citation type="submission" date="2015-06" db="UniProtKB">
        <authorList>
            <consortium name="EnsemblMetazoa"/>
        </authorList>
    </citation>
    <scope>IDENTIFICATION</scope>
</reference>
<dbReference type="UniPathway" id="UPA00214"/>
<evidence type="ECO:0000256" key="5">
    <source>
        <dbReference type="ARBA" id="ARBA00004947"/>
    </source>
</evidence>
<keyword evidence="7" id="KW-0299">Galactose metabolism</keyword>
<reference evidence="12" key="1">
    <citation type="submission" date="2011-08" db="EMBL/GenBank/DDBJ databases">
        <authorList>
            <person name="Rombauts S."/>
        </authorList>
    </citation>
    <scope>NUCLEOTIDE SEQUENCE</scope>
    <source>
        <strain evidence="12">London</strain>
    </source>
</reference>
<dbReference type="GO" id="GO:0033499">
    <property type="term" value="P:galactose catabolic process via UDP-galactose, Leloir pathway"/>
    <property type="evidence" value="ECO:0007669"/>
    <property type="project" value="TreeGrafter"/>
</dbReference>
<dbReference type="InterPro" id="IPR036291">
    <property type="entry name" value="NAD(P)-bd_dom_sf"/>
</dbReference>
<evidence type="ECO:0000256" key="4">
    <source>
        <dbReference type="ARBA" id="ARBA00002760"/>
    </source>
</evidence>